<feature type="region of interest" description="Disordered" evidence="1">
    <location>
        <begin position="79"/>
        <end position="98"/>
    </location>
</feature>
<gene>
    <name evidence="3" type="ORF">FHX37_1524</name>
</gene>
<dbReference type="EMBL" id="VFQC01000001">
    <property type="protein sequence ID" value="TQN31616.1"/>
    <property type="molecule type" value="Genomic_DNA"/>
</dbReference>
<keyword evidence="2" id="KW-0732">Signal</keyword>
<name>A0A543NIE6_9ACTN</name>
<dbReference type="RefSeq" id="WP_141923073.1">
    <property type="nucleotide sequence ID" value="NZ_VFQC01000001.1"/>
</dbReference>
<feature type="signal peptide" evidence="2">
    <location>
        <begin position="1"/>
        <end position="29"/>
    </location>
</feature>
<dbReference type="OrthoDB" id="2957541at2"/>
<dbReference type="Proteomes" id="UP000317422">
    <property type="component" value="Unassembled WGS sequence"/>
</dbReference>
<reference evidence="3 4" key="1">
    <citation type="submission" date="2019-06" db="EMBL/GenBank/DDBJ databases">
        <title>Sequencing the genomes of 1000 actinobacteria strains.</title>
        <authorList>
            <person name="Klenk H.-P."/>
        </authorList>
    </citation>
    <scope>NUCLEOTIDE SEQUENCE [LARGE SCALE GENOMIC DNA]</scope>
    <source>
        <strain evidence="3 4">DSM 45015</strain>
    </source>
</reference>
<keyword evidence="4" id="KW-1185">Reference proteome</keyword>
<organism evidence="3 4">
    <name type="scientific">Haloactinospora alba</name>
    <dbReference type="NCBI Taxonomy" id="405555"/>
    <lineage>
        <taxon>Bacteria</taxon>
        <taxon>Bacillati</taxon>
        <taxon>Actinomycetota</taxon>
        <taxon>Actinomycetes</taxon>
        <taxon>Streptosporangiales</taxon>
        <taxon>Nocardiopsidaceae</taxon>
        <taxon>Haloactinospora</taxon>
    </lineage>
</organism>
<comment type="caution">
    <text evidence="3">The sequence shown here is derived from an EMBL/GenBank/DDBJ whole genome shotgun (WGS) entry which is preliminary data.</text>
</comment>
<protein>
    <submittedName>
        <fullName evidence="3">Uncharacterized protein</fullName>
    </submittedName>
</protein>
<feature type="chain" id="PRO_5021801000" evidence="2">
    <location>
        <begin position="30"/>
        <end position="323"/>
    </location>
</feature>
<evidence type="ECO:0000256" key="2">
    <source>
        <dbReference type="SAM" id="SignalP"/>
    </source>
</evidence>
<dbReference type="AlphaFoldDB" id="A0A543NIE6"/>
<evidence type="ECO:0000313" key="4">
    <source>
        <dbReference type="Proteomes" id="UP000317422"/>
    </source>
</evidence>
<evidence type="ECO:0000256" key="1">
    <source>
        <dbReference type="SAM" id="MobiDB-lite"/>
    </source>
</evidence>
<sequence>MSRKHHAPKLLVTAVSAFALTTTATASHAADYPGFTVSHYVQFEADSSQADTTRARKAGCAAGGKGRDGPRFLFLGTQEKDQQLRPAGTRSDSPTGRVPTQRAVAIAEAWSAGFTECRTNGATARLALAVNNKEDGAPAGSKAGGEWAALVDDAANAADNAAVTVIGGWDAEPDWSSPSWARAWVKGFTQRTDRQLYAANAASGCPTYGSSSVSCSNGWDLSDMYHVSSGAAPTVSAVPQIYRTDGVQAQQWAAVSSWGAQHGKGPLRFAGSLSQRVACEQRGDCTGTDNTAKAAWNQLRTELNSHTETEVGALPAASDVRWW</sequence>
<proteinExistence type="predicted"/>
<evidence type="ECO:0000313" key="3">
    <source>
        <dbReference type="EMBL" id="TQN31616.1"/>
    </source>
</evidence>
<accession>A0A543NIE6</accession>